<accession>A0AA41Z8B5</accession>
<comment type="caution">
    <text evidence="1">The sequence shown here is derived from an EMBL/GenBank/DDBJ whole genome shotgun (WGS) entry which is preliminary data.</text>
</comment>
<protein>
    <submittedName>
        <fullName evidence="1">Uncharacterized protein</fullName>
    </submittedName>
</protein>
<evidence type="ECO:0000313" key="1">
    <source>
        <dbReference type="EMBL" id="MCW6512383.1"/>
    </source>
</evidence>
<dbReference type="RefSeq" id="WP_282588759.1">
    <property type="nucleotide sequence ID" value="NZ_JAMOIM010000048.1"/>
</dbReference>
<reference evidence="1" key="1">
    <citation type="submission" date="2022-05" db="EMBL/GenBank/DDBJ databases">
        <authorList>
            <person name="Pankratov T."/>
        </authorList>
    </citation>
    <scope>NUCLEOTIDE SEQUENCE</scope>
    <source>
        <strain evidence="1">BP6-180914</strain>
    </source>
</reference>
<organism evidence="1 2">
    <name type="scientific">Lichenifustis flavocetrariae</name>
    <dbReference type="NCBI Taxonomy" id="2949735"/>
    <lineage>
        <taxon>Bacteria</taxon>
        <taxon>Pseudomonadati</taxon>
        <taxon>Pseudomonadota</taxon>
        <taxon>Alphaproteobacteria</taxon>
        <taxon>Hyphomicrobiales</taxon>
        <taxon>Lichenihabitantaceae</taxon>
        <taxon>Lichenifustis</taxon>
    </lineage>
</organism>
<dbReference type="Proteomes" id="UP001165667">
    <property type="component" value="Unassembled WGS sequence"/>
</dbReference>
<proteinExistence type="predicted"/>
<dbReference type="AlphaFoldDB" id="A0AA41Z8B5"/>
<keyword evidence="2" id="KW-1185">Reference proteome</keyword>
<evidence type="ECO:0000313" key="2">
    <source>
        <dbReference type="Proteomes" id="UP001165667"/>
    </source>
</evidence>
<name>A0AA41Z8B5_9HYPH</name>
<sequence length="70" mass="7735">MSYYIVKFFKTVMNDTGHEFEAGQGTVETNAANEAEATASAKHEFCDAGHLSDWSLHADRIEVLETDLPS</sequence>
<gene>
    <name evidence="1" type="ORF">M8523_31180</name>
</gene>
<dbReference type="EMBL" id="JAMOIM010000048">
    <property type="protein sequence ID" value="MCW6512383.1"/>
    <property type="molecule type" value="Genomic_DNA"/>
</dbReference>